<evidence type="ECO:0000256" key="1">
    <source>
        <dbReference type="SAM" id="MobiDB-lite"/>
    </source>
</evidence>
<accession>A0ABU1AZG3</accession>
<reference evidence="2 3" key="1">
    <citation type="submission" date="2023-04" db="EMBL/GenBank/DDBJ databases">
        <title>A novel bacteria isolated from coastal sediment.</title>
        <authorList>
            <person name="Liu X.-J."/>
            <person name="Du Z.-J."/>
        </authorList>
    </citation>
    <scope>NUCLEOTIDE SEQUENCE [LARGE SCALE GENOMIC DNA]</scope>
    <source>
        <strain evidence="2 3">SDUM461003</strain>
    </source>
</reference>
<evidence type="ECO:0000313" key="3">
    <source>
        <dbReference type="Proteomes" id="UP001225316"/>
    </source>
</evidence>
<feature type="compositionally biased region" description="Low complexity" evidence="1">
    <location>
        <begin position="60"/>
        <end position="75"/>
    </location>
</feature>
<dbReference type="Proteomes" id="UP001225316">
    <property type="component" value="Unassembled WGS sequence"/>
</dbReference>
<dbReference type="SUPFAM" id="SSF89260">
    <property type="entry name" value="Collagen-binding domain"/>
    <property type="match status" value="2"/>
</dbReference>
<feature type="compositionally biased region" description="Polar residues" evidence="1">
    <location>
        <begin position="31"/>
        <end position="42"/>
    </location>
</feature>
<name>A0ABU1AZG3_9BACT</name>
<evidence type="ECO:0000313" key="2">
    <source>
        <dbReference type="EMBL" id="MDQ8208659.1"/>
    </source>
</evidence>
<sequence>MSANKSSSPFLILSALAILIAGGVYLSVSSQNHSSGDGQSAAATVERQDPQSEQEANPGAPATATPSATASTTAPAVAPVKVPAPIVVRQQPEFDHYFKRVGAHGPLLLSENTFAGFKGSSVGDRLTLDFDVVQFEGTVVGVREHPNASKYALNLDDGKGRVIYSQDGNGRQVAQVAFNQDSRAFWVSQASGLQVNDGLLVEEVTVSDLYCAPPGVVYPLSSPANIDKFGSTRHANISASSRSTPALASTSATTSTAAQPKLNSIPGAEYVLYCDFDGELVEDFDIFFDGDNVMTILAAAHPKANNTTWVTAVWQRVAEDFAPFDITVTTDRAVYDAADSDKRLLVVITPDDTAAPGAGGVAADIGYFRTNDPVCWVFNSDEYGCAATISHEAGHVFGLSHDGRTGDDEYYGGHNTDYSPGWAPIMGAPWSDDGSIQLVDEVYQWSRGEYLNANNQEDDLAIIASEANGFGYKEDDYADTLSSNVLPLGTLTTLTNNQISGSGLITRNTDVDVFSFVTASGELDITVAPLDVDSQEGEVDSDKKGANLAVNTRLLTSWGFEIATGVNTGEVQLSSNINVTVPNGKYYLLIEGGGRGAGPSSGFSDYGSLGQYTISGTIAAPPLAVYGGAKQLQAVLTEDTEVSVSNGTDFGFTQPNAGVIEHTFYLTNNSSFNLTDFELSLSNGTVFSLTSTVPSRIEVGATYPLTIAYDAVSNGLDRDTVIISYEGEQSEVFTFAIGGTCTPTQFEDNYENGTNLVGSVDLSDYEDVLISDYQGLGWMTDALDHYRFSVEATDQLITIETFHDFEAGAIEFELYRLVGNQAILVAVMFGEAGAETLQYRISSDVESLDYFILVKPAEEGLSLKNTYDLKWNARALGATDGDLYEDNDTATEAFDITRAQSSLLSNILGTATLDDEDWYRLDVARDPFARFIYIAADFDESIGNVQVELYSEDLRLLSEGVDLDGRSLISYFEIMDIADVADEWTPKNNTAIQGVPEGTYYVRVTGDYSDDNVYDMYFGVLEDDTYEAVDYDDEADEVIENDQFSNPYDLGTSIIGKSLSEVDGYGMTASYAVSASTESFTHYNDTDFYKFTISASGVTQVQVAFTGLGVSNDNLVYRLRKTDGTLIDSLVTNNEFLANETHVLYINSPDETEYLISVEASEDIGFLTAYDFSVDLVTGNTIIEGAVEDNYEQNDRYSQRYNIGNNAGAWLSSIDGYGALFDFDWYSINVPVGATKLEVVARADSTLGNIDLYLRTANGGIVLAESTDGGDTEEIIVENPLAGALSVVVLGDYVGNRYNLFWDVTFAEDQYEENDSRLSAFDLLGHERRLLTKLDGFGIQKDEDWYKIEARADTAELRVLASFTHEDGDIDMEIFNESGAILARATSSDDNESLVLSNPAVGYYFVRVHYGDAGNKYNLTWAALTADEVAQVNVGEDAYEENDSLEEAYELTSADSRLSNLAGLANQSDEDWYAITVGDANYGLYVECLFSDAEGDIDLEIYDDFGTPIIRRDSVTDNEIVDLNSTIPGGVYYIRVYGPNLGNSYDLYFVARTEDAYEENDTRGTAYDITSQTSPLSEFEVPTQSDDDWYKINVTEAHPYLSVTLDYIELNGAINFSIVDADGEVITTASSTDDTESVFVGVEPGWNYIHVFGDNDYNTYDISWAIYDDDEYEENDVDADAFDITETPVITAKQYDEDWYKFDITEVEANSFITVIATFVHDEGNIDLALYSSDDLVNPIEVSATTANSDGVRIENGPGTYYVQVTGDNINGDYQLLWTTAPDDEYEQNDSLEEATDLTNDAGTVIHAVQFDEDWFEVLVQPDNVSLTADLEYEQADGNLILTLYDAAGEELVVADTTEDNELIAYGVDPWASDAVTYYIKVSGVNLGTSYSLSWFASPEDGFEGETGNNTFEDASDALLATEGQRISETIGYGGALNDDWYQVRINSGDEGIVIEAYFEHTDDTNIDIELFDANQQFLKRSIGTSNVERIHYTGGAGDYYLRVFGKSGGKPYNLVWNSYKEDDLEKAAEFDFEVKSDTPDNDTPDWPRRLLDTDYNANFYEAMGGGPRPDLEFFLLEGQTQLDEDWYSVEVNSDEDIFVVDVQFEHAYGDIDVAVYKRAVTDISDPSIILEPAYLVKQSEGMLDGERIVLLDLDPGDYLICVYGYGIVNPKDSEDWSEGDFDPYTQDLLDWADYDSIKEDGVDDYYDLAEETARGLGNSYSLQWVSSSEDIYDLEAPVLDPTVEVDEADASVNDTRVKAAVPTLIDEQGVVDTAVSDPEVRRTYTATNDSGEQVTVSYRPVYRYRDLAQFDEDWFEIPVDTGGDHQFFASIYYNNLHGDLDLYLYSQDGELIDSSPREDAFVESVEASGEGLTTYYLRVVGNNLGVPYTLEMRGYFDDDYEDNETLAEADVNAVIENLNGVTITGLVSRDIDLYRIYVPADQVHLDFSVDNPGIAFGLSVLDESGAELPSGFEESGRSTAGNDNSSAGVIAPDAGIYYLQVTATSGLTYGLTWTYNNIDQYEYDGPFAIADYYEYFNNNTPSDATELTRLRLEPPYDPDAPGPLDPIKELAFDYGLLSSLTLGVPGMDPFGHAIQEADDWYKIQIPSWFLATAKKGNESVTVLKRDYNVRLSAEIEFMHIDGDINIEIYDENDLVNPIVRSETTNDIESVIASIDPLDAALNYYIRVYGDDRANDYSLKWDVSKQDAYEELEDEYPLNDTNNFVDLAYDLTTANGVSTEGIWLHQIEYLLDVNGDGVIDSLDGGFTSTTGYGTQTTDDWYAVVVSEGATQISVDVEFFSDNDTGYDYKPDDLDIDFEVYFLAGNDGDKTTADLRRPVLIGRSTTDTDEDLFSSEGIEAKGISEDITTKITENGVFDVEESGIYFIRIYYDNRSHPYTFKWDDIGGDDDPVLDAAIIDDYVNGRWSIVIPSQLPGDAIENPYDNLDGDAYPNWAEYVLGLDRTVADLQIIEHSVFEIDGVEYYQFAFLRNVNAIGLGYEFTVQESTNLNFGSKQAVYYDKETIADTDLERVIYRSTKPIDDEPRCFFRLVVNEPAEQLE</sequence>
<dbReference type="Gene3D" id="2.60.120.380">
    <property type="match status" value="13"/>
</dbReference>
<proteinExistence type="predicted"/>
<comment type="caution">
    <text evidence="2">The sequence shown here is derived from an EMBL/GenBank/DDBJ whole genome shotgun (WGS) entry which is preliminary data.</text>
</comment>
<dbReference type="RefSeq" id="WP_308951289.1">
    <property type="nucleotide sequence ID" value="NZ_JARXHW010000036.1"/>
</dbReference>
<dbReference type="SUPFAM" id="SSF55486">
    <property type="entry name" value="Metalloproteases ('zincins'), catalytic domain"/>
    <property type="match status" value="1"/>
</dbReference>
<organism evidence="2 3">
    <name type="scientific">Thalassobacterium maritimum</name>
    <dbReference type="NCBI Taxonomy" id="3041265"/>
    <lineage>
        <taxon>Bacteria</taxon>
        <taxon>Pseudomonadati</taxon>
        <taxon>Verrucomicrobiota</taxon>
        <taxon>Opitutia</taxon>
        <taxon>Puniceicoccales</taxon>
        <taxon>Coraliomargaritaceae</taxon>
        <taxon>Thalassobacterium</taxon>
    </lineage>
</organism>
<dbReference type="EMBL" id="JARXHW010000036">
    <property type="protein sequence ID" value="MDQ8208659.1"/>
    <property type="molecule type" value="Genomic_DNA"/>
</dbReference>
<keyword evidence="3" id="KW-1185">Reference proteome</keyword>
<gene>
    <name evidence="2" type="ORF">QEH52_14125</name>
</gene>
<feature type="region of interest" description="Disordered" evidence="1">
    <location>
        <begin position="31"/>
        <end position="75"/>
    </location>
</feature>
<protein>
    <submittedName>
        <fullName evidence="2">Uncharacterized protein</fullName>
    </submittedName>
</protein>